<sequence>MMRVTAEGSRKKSVRRGATGLTAALAVVGLLAGCGGKVVKKSDLESQIKEKVAAAATGSKVGDVKCDDDLKAKVKATTSCTVSIDGKTQKITAVVNKVDGDKVSYSIKQG</sequence>
<keyword evidence="3" id="KW-1185">Reference proteome</keyword>
<gene>
    <name evidence="2" type="ORF">FHU39_003296</name>
</gene>
<evidence type="ECO:0000313" key="2">
    <source>
        <dbReference type="EMBL" id="MBB2893278.1"/>
    </source>
</evidence>
<evidence type="ECO:0000313" key="3">
    <source>
        <dbReference type="Proteomes" id="UP000559182"/>
    </source>
</evidence>
<dbReference type="AlphaFoldDB" id="A0A839N6A2"/>
<name>A0A839N6A2_9MICO</name>
<reference evidence="2 3" key="1">
    <citation type="submission" date="2020-08" db="EMBL/GenBank/DDBJ databases">
        <title>Sequencing the genomes of 1000 actinobacteria strains.</title>
        <authorList>
            <person name="Klenk H.-P."/>
        </authorList>
    </citation>
    <scope>NUCLEOTIDE SEQUENCE [LARGE SCALE GENOMIC DNA]</scope>
    <source>
        <strain evidence="2 3">DSM 105369</strain>
    </source>
</reference>
<evidence type="ECO:0000259" key="1">
    <source>
        <dbReference type="Pfam" id="PF14230"/>
    </source>
</evidence>
<dbReference type="PROSITE" id="PS51257">
    <property type="entry name" value="PROKAR_LIPOPROTEIN"/>
    <property type="match status" value="1"/>
</dbReference>
<dbReference type="Pfam" id="PF14230">
    <property type="entry name" value="DUF4333"/>
    <property type="match status" value="1"/>
</dbReference>
<dbReference type="InterPro" id="IPR025637">
    <property type="entry name" value="DUF4333"/>
</dbReference>
<proteinExistence type="predicted"/>
<protein>
    <recommendedName>
        <fullName evidence="1">DUF4333 domain-containing protein</fullName>
    </recommendedName>
</protein>
<dbReference type="EMBL" id="JACHVQ010000002">
    <property type="protein sequence ID" value="MBB2893278.1"/>
    <property type="molecule type" value="Genomic_DNA"/>
</dbReference>
<comment type="caution">
    <text evidence="2">The sequence shown here is derived from an EMBL/GenBank/DDBJ whole genome shotgun (WGS) entry which is preliminary data.</text>
</comment>
<accession>A0A839N6A2</accession>
<feature type="domain" description="DUF4333" evidence="1">
    <location>
        <begin position="26"/>
        <end position="100"/>
    </location>
</feature>
<organism evidence="2 3">
    <name type="scientific">Flexivirga oryzae</name>
    <dbReference type="NCBI Taxonomy" id="1794944"/>
    <lineage>
        <taxon>Bacteria</taxon>
        <taxon>Bacillati</taxon>
        <taxon>Actinomycetota</taxon>
        <taxon>Actinomycetes</taxon>
        <taxon>Micrococcales</taxon>
        <taxon>Dermacoccaceae</taxon>
        <taxon>Flexivirga</taxon>
    </lineage>
</organism>
<dbReference type="Proteomes" id="UP000559182">
    <property type="component" value="Unassembled WGS sequence"/>
</dbReference>